<dbReference type="Pfam" id="PF00072">
    <property type="entry name" value="Response_reg"/>
    <property type="match status" value="1"/>
</dbReference>
<dbReference type="SUPFAM" id="SSF52172">
    <property type="entry name" value="CheY-like"/>
    <property type="match status" value="1"/>
</dbReference>
<keyword evidence="5" id="KW-1185">Reference proteome</keyword>
<dbReference type="PANTHER" id="PTHR37299">
    <property type="entry name" value="TRANSCRIPTIONAL REGULATOR-RELATED"/>
    <property type="match status" value="1"/>
</dbReference>
<dbReference type="InterPro" id="IPR007492">
    <property type="entry name" value="LytTR_DNA-bd_dom"/>
</dbReference>
<evidence type="ECO:0000256" key="1">
    <source>
        <dbReference type="PROSITE-ProRule" id="PRU00169"/>
    </source>
</evidence>
<dbReference type="Proteomes" id="UP000018850">
    <property type="component" value="Unassembled WGS sequence"/>
</dbReference>
<dbReference type="Gene3D" id="3.40.50.2300">
    <property type="match status" value="1"/>
</dbReference>
<feature type="domain" description="HTH LytTR-type" evidence="3">
    <location>
        <begin position="135"/>
        <end position="206"/>
    </location>
</feature>
<proteinExistence type="predicted"/>
<dbReference type="PANTHER" id="PTHR37299:SF1">
    <property type="entry name" value="STAGE 0 SPORULATION PROTEIN A HOMOLOG"/>
    <property type="match status" value="1"/>
</dbReference>
<dbReference type="Pfam" id="PF04397">
    <property type="entry name" value="LytTR"/>
    <property type="match status" value="1"/>
</dbReference>
<protein>
    <submittedName>
        <fullName evidence="4">Two-component system response regulator protein</fullName>
    </submittedName>
</protein>
<organism evidence="4 5">
    <name type="scientific">Zhouia amylolytica AD3</name>
    <dbReference type="NCBI Taxonomy" id="1286632"/>
    <lineage>
        <taxon>Bacteria</taxon>
        <taxon>Pseudomonadati</taxon>
        <taxon>Bacteroidota</taxon>
        <taxon>Flavobacteriia</taxon>
        <taxon>Flavobacteriales</taxon>
        <taxon>Flavobacteriaceae</taxon>
        <taxon>Zhouia</taxon>
    </lineage>
</organism>
<accession>W2UPK9</accession>
<feature type="domain" description="Response regulatory" evidence="2">
    <location>
        <begin position="4"/>
        <end position="115"/>
    </location>
</feature>
<evidence type="ECO:0000259" key="3">
    <source>
        <dbReference type="PROSITE" id="PS50930"/>
    </source>
</evidence>
<keyword evidence="1" id="KW-0597">Phosphoprotein</keyword>
<dbReference type="Gene3D" id="2.40.50.1020">
    <property type="entry name" value="LytTr DNA-binding domain"/>
    <property type="match status" value="1"/>
</dbReference>
<dbReference type="GO" id="GO:0003677">
    <property type="term" value="F:DNA binding"/>
    <property type="evidence" value="ECO:0007669"/>
    <property type="project" value="InterPro"/>
</dbReference>
<dbReference type="InterPro" id="IPR011006">
    <property type="entry name" value="CheY-like_superfamily"/>
</dbReference>
<feature type="modified residue" description="4-aspartylphosphate" evidence="1">
    <location>
        <position position="55"/>
    </location>
</feature>
<reference evidence="5" key="1">
    <citation type="submission" date="2013-11" db="EMBL/GenBank/DDBJ databases">
        <title>Draft genome sequence from a member of Zhouia, isolated tidal flat.</title>
        <authorList>
            <person name="Jin H."/>
            <person name="Jeon C.O."/>
        </authorList>
    </citation>
    <scope>NUCLEOTIDE SEQUENCE [LARGE SCALE GENOMIC DNA]</scope>
    <source>
        <strain evidence="5">AD3</strain>
    </source>
</reference>
<dbReference type="RefSeq" id="WP_316930406.1">
    <property type="nucleotide sequence ID" value="NZ_AYXY01000019.1"/>
</dbReference>
<dbReference type="AlphaFoldDB" id="W2UPK9"/>
<dbReference type="SMART" id="SM00850">
    <property type="entry name" value="LytTR"/>
    <property type="match status" value="1"/>
</dbReference>
<dbReference type="SMART" id="SM00448">
    <property type="entry name" value="REC"/>
    <property type="match status" value="1"/>
</dbReference>
<reference evidence="4 5" key="2">
    <citation type="journal article" date="2016" name="Genome Announc.">
        <title>Draft Genome Sequence of Zhouia amylolytica AD3, Isolated from Tidal Flat Sediment.</title>
        <authorList>
            <person name="Jia B."/>
            <person name="Jin H.M."/>
            <person name="Lee H.J."/>
            <person name="Jeon C.O."/>
        </authorList>
    </citation>
    <scope>NUCLEOTIDE SEQUENCE [LARGE SCALE GENOMIC DNA]</scope>
    <source>
        <strain evidence="4 5">AD3</strain>
    </source>
</reference>
<name>W2UPK9_9FLAO</name>
<dbReference type="InterPro" id="IPR001789">
    <property type="entry name" value="Sig_transdc_resp-reg_receiver"/>
</dbReference>
<dbReference type="PATRIC" id="fig|1286632.3.peg.1584"/>
<evidence type="ECO:0000259" key="2">
    <source>
        <dbReference type="PROSITE" id="PS50110"/>
    </source>
</evidence>
<comment type="caution">
    <text evidence="4">The sequence shown here is derived from an EMBL/GenBank/DDBJ whole genome shotgun (WGS) entry which is preliminary data.</text>
</comment>
<evidence type="ECO:0000313" key="4">
    <source>
        <dbReference type="EMBL" id="ETN95874.1"/>
    </source>
</evidence>
<sequence>MIINYIIVDDEHIAHDIIKDYCDRLPNMKLQKHCYDALEAFNFLQNRRVDLIFLDINMPKLKGFDLLKTLRNPPNVIVTTAYKEFALEGYELNISDYLLKPFSFERFLKAVHNTFDTAKESFAYSKITSTTSNRIFLKCNKKYVQLSTDKILYLESAGNYTKIVTLDDTMSIREKLSELLAILPLTDFVRVHRSFVVSKIHIKTIEGNRITIAQYTIPIGKIYKNNVIQWLGDS</sequence>
<dbReference type="InterPro" id="IPR046947">
    <property type="entry name" value="LytR-like"/>
</dbReference>
<dbReference type="GO" id="GO:0000156">
    <property type="term" value="F:phosphorelay response regulator activity"/>
    <property type="evidence" value="ECO:0007669"/>
    <property type="project" value="InterPro"/>
</dbReference>
<evidence type="ECO:0000313" key="5">
    <source>
        <dbReference type="Proteomes" id="UP000018850"/>
    </source>
</evidence>
<dbReference type="PROSITE" id="PS50110">
    <property type="entry name" value="RESPONSE_REGULATORY"/>
    <property type="match status" value="1"/>
</dbReference>
<dbReference type="PROSITE" id="PS50930">
    <property type="entry name" value="HTH_LYTTR"/>
    <property type="match status" value="1"/>
</dbReference>
<gene>
    <name evidence="4" type="ORF">P278_15960</name>
</gene>
<dbReference type="eggNOG" id="COG3279">
    <property type="taxonomic scope" value="Bacteria"/>
</dbReference>
<dbReference type="EMBL" id="AYXY01000019">
    <property type="protein sequence ID" value="ETN95874.1"/>
    <property type="molecule type" value="Genomic_DNA"/>
</dbReference>